<proteinExistence type="inferred from homology"/>
<evidence type="ECO:0000256" key="5">
    <source>
        <dbReference type="ARBA" id="ARBA00022723"/>
    </source>
</evidence>
<accession>A0A5N0TCS5</accession>
<dbReference type="FunFam" id="3.40.50.920:FF:000002">
    <property type="entry name" value="1-deoxy-D-xylulose-5-phosphate synthase"/>
    <property type="match status" value="1"/>
</dbReference>
<evidence type="ECO:0000256" key="7">
    <source>
        <dbReference type="ARBA" id="ARBA00022977"/>
    </source>
</evidence>
<feature type="binding site" evidence="11">
    <location>
        <position position="285"/>
    </location>
    <ligand>
        <name>thiamine diphosphate</name>
        <dbReference type="ChEBI" id="CHEBI:58937"/>
    </ligand>
</feature>
<evidence type="ECO:0000256" key="1">
    <source>
        <dbReference type="ARBA" id="ARBA00004980"/>
    </source>
</evidence>
<protein>
    <recommendedName>
        <fullName evidence="11">1-deoxy-D-xylulose-5-phosphate synthase</fullName>
        <ecNumber evidence="11">2.2.1.7</ecNumber>
    </recommendedName>
    <alternativeName>
        <fullName evidence="11">1-deoxyxylulose-5-phosphate synthase</fullName>
        <shortName evidence="11">DXP synthase</shortName>
        <shortName evidence="11">DXPS</shortName>
    </alternativeName>
</protein>
<dbReference type="InterPro" id="IPR049557">
    <property type="entry name" value="Transketolase_CS"/>
</dbReference>
<evidence type="ECO:0000313" key="13">
    <source>
        <dbReference type="EMBL" id="KAA9131867.1"/>
    </source>
</evidence>
<dbReference type="PANTHER" id="PTHR43322:SF5">
    <property type="entry name" value="1-DEOXY-D-XYLULOSE-5-PHOSPHATE SYNTHASE, CHLOROPLASTIC"/>
    <property type="match status" value="1"/>
</dbReference>
<comment type="pathway">
    <text evidence="1 11">Metabolic intermediate biosynthesis; 1-deoxy-D-xylulose 5-phosphate biosynthesis; 1-deoxy-D-xylulose 5-phosphate from D-glyceraldehyde 3-phosphate and pyruvate: step 1/1.</text>
</comment>
<dbReference type="Pfam" id="PF02780">
    <property type="entry name" value="Transketolase_C"/>
    <property type="match status" value="1"/>
</dbReference>
<dbReference type="InterPro" id="IPR005475">
    <property type="entry name" value="Transketolase-like_Pyr-bd"/>
</dbReference>
<dbReference type="GO" id="GO:0005829">
    <property type="term" value="C:cytosol"/>
    <property type="evidence" value="ECO:0007669"/>
    <property type="project" value="TreeGrafter"/>
</dbReference>
<keyword evidence="6 11" id="KW-0460">Magnesium</keyword>
<keyword evidence="5 11" id="KW-0479">Metal-binding</keyword>
<dbReference type="SMART" id="SM00861">
    <property type="entry name" value="Transket_pyr"/>
    <property type="match status" value="1"/>
</dbReference>
<keyword evidence="4 11" id="KW-0808">Transferase</keyword>
<dbReference type="GO" id="GO:0030976">
    <property type="term" value="F:thiamine pyrophosphate binding"/>
    <property type="evidence" value="ECO:0007669"/>
    <property type="project" value="UniProtKB-UniRule"/>
</dbReference>
<dbReference type="GO" id="GO:0008661">
    <property type="term" value="F:1-deoxy-D-xylulose-5-phosphate synthase activity"/>
    <property type="evidence" value="ECO:0007669"/>
    <property type="project" value="UniProtKB-UniRule"/>
</dbReference>
<dbReference type="GO" id="GO:0019288">
    <property type="term" value="P:isopentenyl diphosphate biosynthetic process, methylerythritol 4-phosphate pathway"/>
    <property type="evidence" value="ECO:0007669"/>
    <property type="project" value="TreeGrafter"/>
</dbReference>
<dbReference type="InterPro" id="IPR033248">
    <property type="entry name" value="Transketolase_C"/>
</dbReference>
<comment type="cofactor">
    <cofactor evidence="11">
        <name>thiamine diphosphate</name>
        <dbReference type="ChEBI" id="CHEBI:58937"/>
    </cofactor>
    <text evidence="11">Binds 1 thiamine pyrophosphate per subunit.</text>
</comment>
<dbReference type="EMBL" id="VYXP01000004">
    <property type="protein sequence ID" value="KAA9131867.1"/>
    <property type="molecule type" value="Genomic_DNA"/>
</dbReference>
<dbReference type="PANTHER" id="PTHR43322">
    <property type="entry name" value="1-D-DEOXYXYLULOSE 5-PHOSPHATE SYNTHASE-RELATED"/>
    <property type="match status" value="1"/>
</dbReference>
<dbReference type="Gene3D" id="3.40.50.920">
    <property type="match status" value="1"/>
</dbReference>
<comment type="cofactor">
    <cofactor evidence="11">
        <name>Mg(2+)</name>
        <dbReference type="ChEBI" id="CHEBI:18420"/>
    </cofactor>
    <text evidence="11">Binds 1 Mg(2+) ion per subunit.</text>
</comment>
<feature type="binding site" evidence="11">
    <location>
        <position position="149"/>
    </location>
    <ligand>
        <name>Mg(2+)</name>
        <dbReference type="ChEBI" id="CHEBI:18420"/>
    </ligand>
</feature>
<comment type="similarity">
    <text evidence="2 11">Belongs to the transketolase family. DXPS subfamily.</text>
</comment>
<sequence>MTSKYPLLERVETPLDLRELDEAQLPAFAEELREYLIDSVSSAGGHFGAGLGCVELTVALHYLYQTPEDRIVWDVGHQAYPHKILTGRKAEITTIKKKDGLAPFPKREESEYDTFGVGHSSTSVSAALGMALAAERLGHDRRVVAVIGDGGMTAGMAFEALNHGGDIDPNLLVVLNENQMSISPNVGAMTKMLGRLMSGPTMMGIRERGKRMMRKDSPAWRFMSRWEEHVKGMVMPSTLFEELGFNYLGPIDGHDLPTLLRSIRTAQTLEGPMLLHIITAKGKGYAPAEDDPVKYHAVSPFDRDEGVKSKPRPQKPLPTYTEVFGRWLCDTAEQDKRLLAITPAMREGSGMVEFHERFPEQYFDVGIAEQHAVTLAAGMACEGAHPVVAIYSTFLQRAYDQLLHDVALQNLPVLFAIDRAGLVGPDGPTHAGSFDYSYLRCVPNMVIMAPADENECRRMLKTGFAYEGPTAVRYPRGKGPGVEVDPGAPGLEIGRGKVIREGHKVAILAFGAMVDASRQAAEAIDATLVNMRFVKPLDTALVERLAKSHDLLVTVEENAVLGGAGSGVNEALAAAGVLVPILNIGLPDAYLEHGSREECLEDAGLHPDGIQASIEARLRALPGQASPAAGPVRLATGAVPLQGQHGETSG</sequence>
<feature type="binding site" evidence="11">
    <location>
        <begin position="118"/>
        <end position="120"/>
    </location>
    <ligand>
        <name>thiamine diphosphate</name>
        <dbReference type="ChEBI" id="CHEBI:58937"/>
    </ligand>
</feature>
<comment type="function">
    <text evidence="10 11">Catalyzes the acyloin condensation reaction between C atoms 2 and 3 of pyruvate and glyceraldehyde 3-phosphate to yield 1-deoxy-D-xylulose-5-phosphate (DXP).</text>
</comment>
<evidence type="ECO:0000256" key="6">
    <source>
        <dbReference type="ARBA" id="ARBA00022842"/>
    </source>
</evidence>
<gene>
    <name evidence="11" type="primary">dxs</name>
    <name evidence="13" type="ORF">F3N42_06725</name>
</gene>
<feature type="binding site" evidence="11">
    <location>
        <position position="77"/>
    </location>
    <ligand>
        <name>thiamine diphosphate</name>
        <dbReference type="ChEBI" id="CHEBI:58937"/>
    </ligand>
</feature>
<evidence type="ECO:0000259" key="12">
    <source>
        <dbReference type="SMART" id="SM00861"/>
    </source>
</evidence>
<evidence type="ECO:0000256" key="9">
    <source>
        <dbReference type="ARBA" id="ARBA00023229"/>
    </source>
</evidence>
<keyword evidence="14" id="KW-1185">Reference proteome</keyword>
<evidence type="ECO:0000256" key="11">
    <source>
        <dbReference type="HAMAP-Rule" id="MF_00315"/>
    </source>
</evidence>
<dbReference type="InterPro" id="IPR029061">
    <property type="entry name" value="THDP-binding"/>
</dbReference>
<dbReference type="SUPFAM" id="SSF52518">
    <property type="entry name" value="Thiamin diphosphate-binding fold (THDP-binding)"/>
    <property type="match status" value="2"/>
</dbReference>
<dbReference type="Pfam" id="PF02779">
    <property type="entry name" value="Transket_pyr"/>
    <property type="match status" value="1"/>
</dbReference>
<dbReference type="CDD" id="cd02007">
    <property type="entry name" value="TPP_DXS"/>
    <property type="match status" value="1"/>
</dbReference>
<keyword evidence="9 11" id="KW-0414">Isoprene biosynthesis</keyword>
<dbReference type="Pfam" id="PF13292">
    <property type="entry name" value="DXP_synthase_N"/>
    <property type="match status" value="1"/>
</dbReference>
<dbReference type="InterPro" id="IPR005477">
    <property type="entry name" value="Dxylulose-5-P_synthase"/>
</dbReference>
<evidence type="ECO:0000256" key="10">
    <source>
        <dbReference type="ARBA" id="ARBA00055605"/>
    </source>
</evidence>
<dbReference type="CDD" id="cd07033">
    <property type="entry name" value="TPP_PYR_DXS_TK_like"/>
    <property type="match status" value="1"/>
</dbReference>
<comment type="caution">
    <text evidence="13">The sequence shown here is derived from an EMBL/GenBank/DDBJ whole genome shotgun (WGS) entry which is preliminary data.</text>
</comment>
<dbReference type="GO" id="GO:0009228">
    <property type="term" value="P:thiamine biosynthetic process"/>
    <property type="evidence" value="ECO:0007669"/>
    <property type="project" value="UniProtKB-UniRule"/>
</dbReference>
<dbReference type="SUPFAM" id="SSF52922">
    <property type="entry name" value="TK C-terminal domain-like"/>
    <property type="match status" value="1"/>
</dbReference>
<dbReference type="NCBIfam" id="NF003933">
    <property type="entry name" value="PRK05444.2-2"/>
    <property type="match status" value="1"/>
</dbReference>
<organism evidence="13 14">
    <name type="scientific">Marinihelvus fidelis</name>
    <dbReference type="NCBI Taxonomy" id="2613842"/>
    <lineage>
        <taxon>Bacteria</taxon>
        <taxon>Pseudomonadati</taxon>
        <taxon>Pseudomonadota</taxon>
        <taxon>Gammaproteobacteria</taxon>
        <taxon>Chromatiales</taxon>
        <taxon>Wenzhouxiangellaceae</taxon>
        <taxon>Marinihelvus</taxon>
    </lineage>
</organism>
<dbReference type="InterPro" id="IPR009014">
    <property type="entry name" value="Transketo_C/PFOR_II"/>
</dbReference>
<feature type="binding site" evidence="11">
    <location>
        <position position="369"/>
    </location>
    <ligand>
        <name>thiamine diphosphate</name>
        <dbReference type="ChEBI" id="CHEBI:58937"/>
    </ligand>
</feature>
<dbReference type="InterPro" id="IPR020826">
    <property type="entry name" value="Transketolase_BS"/>
</dbReference>
<dbReference type="AlphaFoldDB" id="A0A5N0TCS5"/>
<dbReference type="GO" id="GO:0000287">
    <property type="term" value="F:magnesium ion binding"/>
    <property type="evidence" value="ECO:0007669"/>
    <property type="project" value="UniProtKB-UniRule"/>
</dbReference>
<name>A0A5N0TCS5_9GAMM</name>
<evidence type="ECO:0000256" key="2">
    <source>
        <dbReference type="ARBA" id="ARBA00011081"/>
    </source>
</evidence>
<reference evidence="13 14" key="1">
    <citation type="submission" date="2019-09" db="EMBL/GenBank/DDBJ databases">
        <title>Wenzhouxiangella sp. Genome sequencing and assembly.</title>
        <authorList>
            <person name="Zhang R."/>
        </authorList>
    </citation>
    <scope>NUCLEOTIDE SEQUENCE [LARGE SCALE GENOMIC DNA]</scope>
    <source>
        <strain evidence="13 14">W260</strain>
    </source>
</reference>
<keyword evidence="8 11" id="KW-0786">Thiamine pyrophosphate</keyword>
<feature type="binding site" evidence="11">
    <location>
        <position position="178"/>
    </location>
    <ligand>
        <name>thiamine diphosphate</name>
        <dbReference type="ChEBI" id="CHEBI:58937"/>
    </ligand>
</feature>
<evidence type="ECO:0000256" key="8">
    <source>
        <dbReference type="ARBA" id="ARBA00023052"/>
    </source>
</evidence>
<evidence type="ECO:0000256" key="3">
    <source>
        <dbReference type="ARBA" id="ARBA00011738"/>
    </source>
</evidence>
<dbReference type="RefSeq" id="WP_150863657.1">
    <property type="nucleotide sequence ID" value="NZ_VYXP01000004.1"/>
</dbReference>
<feature type="binding site" evidence="11">
    <location>
        <position position="178"/>
    </location>
    <ligand>
        <name>Mg(2+)</name>
        <dbReference type="ChEBI" id="CHEBI:18420"/>
    </ligand>
</feature>
<dbReference type="Proteomes" id="UP000325372">
    <property type="component" value="Unassembled WGS sequence"/>
</dbReference>
<comment type="catalytic activity">
    <reaction evidence="11">
        <text>D-glyceraldehyde 3-phosphate + pyruvate + H(+) = 1-deoxy-D-xylulose 5-phosphate + CO2</text>
        <dbReference type="Rhea" id="RHEA:12605"/>
        <dbReference type="ChEBI" id="CHEBI:15361"/>
        <dbReference type="ChEBI" id="CHEBI:15378"/>
        <dbReference type="ChEBI" id="CHEBI:16526"/>
        <dbReference type="ChEBI" id="CHEBI:57792"/>
        <dbReference type="ChEBI" id="CHEBI:59776"/>
        <dbReference type="EC" id="2.2.1.7"/>
    </reaction>
</comment>
<keyword evidence="7 11" id="KW-0784">Thiamine biosynthesis</keyword>
<dbReference type="GO" id="GO:0016114">
    <property type="term" value="P:terpenoid biosynthetic process"/>
    <property type="evidence" value="ECO:0007669"/>
    <property type="project" value="UniProtKB-UniRule"/>
</dbReference>
<dbReference type="HAMAP" id="MF_00315">
    <property type="entry name" value="DXP_synth"/>
    <property type="match status" value="1"/>
</dbReference>
<dbReference type="PROSITE" id="PS00802">
    <property type="entry name" value="TRANSKETOLASE_2"/>
    <property type="match status" value="1"/>
</dbReference>
<evidence type="ECO:0000256" key="4">
    <source>
        <dbReference type="ARBA" id="ARBA00022679"/>
    </source>
</evidence>
<comment type="subunit">
    <text evidence="3 11">Homodimer.</text>
</comment>
<dbReference type="Gene3D" id="3.40.50.970">
    <property type="match status" value="2"/>
</dbReference>
<feature type="binding site" evidence="11">
    <location>
        <begin position="150"/>
        <end position="151"/>
    </location>
    <ligand>
        <name>thiamine diphosphate</name>
        <dbReference type="ChEBI" id="CHEBI:58937"/>
    </ligand>
</feature>
<dbReference type="FunFam" id="3.40.50.970:FF:000005">
    <property type="entry name" value="1-deoxy-D-xylulose-5-phosphate synthase"/>
    <property type="match status" value="1"/>
</dbReference>
<feature type="domain" description="Transketolase-like pyrimidine-binding" evidence="12">
    <location>
        <begin position="318"/>
        <end position="482"/>
    </location>
</feature>
<dbReference type="PROSITE" id="PS00801">
    <property type="entry name" value="TRANSKETOLASE_1"/>
    <property type="match status" value="1"/>
</dbReference>
<evidence type="ECO:0000313" key="14">
    <source>
        <dbReference type="Proteomes" id="UP000325372"/>
    </source>
</evidence>
<dbReference type="NCBIfam" id="TIGR00204">
    <property type="entry name" value="dxs"/>
    <property type="match status" value="1"/>
</dbReference>
<dbReference type="UniPathway" id="UPA00064">
    <property type="reaction ID" value="UER00091"/>
</dbReference>
<dbReference type="EC" id="2.2.1.7" evidence="11"/>